<feature type="region of interest" description="Disordered" evidence="5">
    <location>
        <begin position="705"/>
        <end position="772"/>
    </location>
</feature>
<dbReference type="InterPro" id="IPR002105">
    <property type="entry name" value="Dockerin_1_rpt"/>
</dbReference>
<dbReference type="PROSITE" id="PS50292">
    <property type="entry name" value="PEROXIDASE_3"/>
    <property type="match status" value="1"/>
</dbReference>
<protein>
    <submittedName>
        <fullName evidence="8">Peroxidase</fullName>
    </submittedName>
</protein>
<dbReference type="InterPro" id="IPR033764">
    <property type="entry name" value="Sdr_B"/>
</dbReference>
<dbReference type="Pfam" id="PF07595">
    <property type="entry name" value="Planc_extracel"/>
    <property type="match status" value="1"/>
</dbReference>
<feature type="domain" description="Planctomycete extracellular" evidence="6">
    <location>
        <begin position="30"/>
        <end position="48"/>
    </location>
</feature>
<proteinExistence type="predicted"/>
<feature type="compositionally biased region" description="Polar residues" evidence="5">
    <location>
        <begin position="707"/>
        <end position="724"/>
    </location>
</feature>
<dbReference type="SUPFAM" id="SSF49478">
    <property type="entry name" value="Cna protein B-type domain"/>
    <property type="match status" value="1"/>
</dbReference>
<evidence type="ECO:0000313" key="9">
    <source>
        <dbReference type="Proteomes" id="UP000316598"/>
    </source>
</evidence>
<feature type="region of interest" description="Disordered" evidence="5">
    <location>
        <begin position="82"/>
        <end position="113"/>
    </location>
</feature>
<dbReference type="CDD" id="cd09822">
    <property type="entry name" value="peroxinectin_like_bacterial"/>
    <property type="match status" value="1"/>
</dbReference>
<dbReference type="GO" id="GO:0020037">
    <property type="term" value="F:heme binding"/>
    <property type="evidence" value="ECO:0007669"/>
    <property type="project" value="InterPro"/>
</dbReference>
<dbReference type="Pfam" id="PF03098">
    <property type="entry name" value="An_peroxidase"/>
    <property type="match status" value="1"/>
</dbReference>
<evidence type="ECO:0000256" key="4">
    <source>
        <dbReference type="ARBA" id="ARBA00023180"/>
    </source>
</evidence>
<gene>
    <name evidence="8" type="ORF">Pla22_13160</name>
</gene>
<evidence type="ECO:0000259" key="6">
    <source>
        <dbReference type="Pfam" id="PF07595"/>
    </source>
</evidence>
<feature type="compositionally biased region" description="Low complexity" evidence="5">
    <location>
        <begin position="725"/>
        <end position="747"/>
    </location>
</feature>
<dbReference type="InterPro" id="IPR019791">
    <property type="entry name" value="Haem_peroxidase_animal"/>
</dbReference>
<comment type="caution">
    <text evidence="8">The sequence shown here is derived from an EMBL/GenBank/DDBJ whole genome shotgun (WGS) entry which is preliminary data.</text>
</comment>
<dbReference type="SUPFAM" id="SSF63446">
    <property type="entry name" value="Type I dockerin domain"/>
    <property type="match status" value="1"/>
</dbReference>
<dbReference type="InterPro" id="IPR011506">
    <property type="entry name" value="Planctomycete_extracellular"/>
</dbReference>
<reference evidence="8 9" key="1">
    <citation type="submission" date="2019-02" db="EMBL/GenBank/DDBJ databases">
        <title>Deep-cultivation of Planctomycetes and their phenomic and genomic characterization uncovers novel biology.</title>
        <authorList>
            <person name="Wiegand S."/>
            <person name="Jogler M."/>
            <person name="Boedeker C."/>
            <person name="Pinto D."/>
            <person name="Vollmers J."/>
            <person name="Rivas-Marin E."/>
            <person name="Kohn T."/>
            <person name="Peeters S.H."/>
            <person name="Heuer A."/>
            <person name="Rast P."/>
            <person name="Oberbeckmann S."/>
            <person name="Bunk B."/>
            <person name="Jeske O."/>
            <person name="Meyerdierks A."/>
            <person name="Storesund J.E."/>
            <person name="Kallscheuer N."/>
            <person name="Luecker S."/>
            <person name="Lage O.M."/>
            <person name="Pohl T."/>
            <person name="Merkel B.J."/>
            <person name="Hornburger P."/>
            <person name="Mueller R.-W."/>
            <person name="Bruemmer F."/>
            <person name="Labrenz M."/>
            <person name="Spormann A.M."/>
            <person name="Op Den Camp H."/>
            <person name="Overmann J."/>
            <person name="Amann R."/>
            <person name="Jetten M.S.M."/>
            <person name="Mascher T."/>
            <person name="Medema M.H."/>
            <person name="Devos D.P."/>
            <person name="Kaster A.-K."/>
            <person name="Ovreas L."/>
            <person name="Rohde M."/>
            <person name="Galperin M.Y."/>
            <person name="Jogler C."/>
        </authorList>
    </citation>
    <scope>NUCLEOTIDE SEQUENCE [LARGE SCALE GENOMIC DNA]</scope>
    <source>
        <strain evidence="8 9">Pla22</strain>
    </source>
</reference>
<dbReference type="Pfam" id="PF00404">
    <property type="entry name" value="Dockerin_1"/>
    <property type="match status" value="1"/>
</dbReference>
<keyword evidence="8" id="KW-0575">Peroxidase</keyword>
<dbReference type="GO" id="GO:0004601">
    <property type="term" value="F:peroxidase activity"/>
    <property type="evidence" value="ECO:0007669"/>
    <property type="project" value="UniProtKB-KW"/>
</dbReference>
<keyword evidence="2" id="KW-0964">Secreted</keyword>
<evidence type="ECO:0000259" key="7">
    <source>
        <dbReference type="Pfam" id="PF17210"/>
    </source>
</evidence>
<feature type="region of interest" description="Disordered" evidence="5">
    <location>
        <begin position="127"/>
        <end position="191"/>
    </location>
</feature>
<feature type="compositionally biased region" description="Basic and acidic residues" evidence="5">
    <location>
        <begin position="127"/>
        <end position="141"/>
    </location>
</feature>
<dbReference type="Proteomes" id="UP000316598">
    <property type="component" value="Unassembled WGS sequence"/>
</dbReference>
<dbReference type="PANTHER" id="PTHR11475:SF4">
    <property type="entry name" value="CHORION PEROXIDASE"/>
    <property type="match status" value="1"/>
</dbReference>
<dbReference type="GO" id="GO:0004553">
    <property type="term" value="F:hydrolase activity, hydrolyzing O-glycosyl compounds"/>
    <property type="evidence" value="ECO:0007669"/>
    <property type="project" value="InterPro"/>
</dbReference>
<keyword evidence="3" id="KW-0732">Signal</keyword>
<dbReference type="GO" id="GO:0006979">
    <property type="term" value="P:response to oxidative stress"/>
    <property type="evidence" value="ECO:0007669"/>
    <property type="project" value="InterPro"/>
</dbReference>
<dbReference type="PRINTS" id="PR00457">
    <property type="entry name" value="ANPEROXIDASE"/>
</dbReference>
<dbReference type="InterPro" id="IPR010255">
    <property type="entry name" value="Haem_peroxidase_sf"/>
</dbReference>
<dbReference type="Gene3D" id="2.60.40.10">
    <property type="entry name" value="Immunoglobulins"/>
    <property type="match status" value="1"/>
</dbReference>
<feature type="domain" description="SD-repeat containing protein B" evidence="7">
    <location>
        <begin position="775"/>
        <end position="829"/>
    </location>
</feature>
<dbReference type="Pfam" id="PF17210">
    <property type="entry name" value="SdrD_B"/>
    <property type="match status" value="1"/>
</dbReference>
<accession>A0A5C5WUI8</accession>
<evidence type="ECO:0000256" key="2">
    <source>
        <dbReference type="ARBA" id="ARBA00022525"/>
    </source>
</evidence>
<dbReference type="PANTHER" id="PTHR11475">
    <property type="entry name" value="OXIDASE/PEROXIDASE"/>
    <property type="match status" value="1"/>
</dbReference>
<name>A0A5C5WUI8_9BACT</name>
<dbReference type="AlphaFoldDB" id="A0A5C5WUI8"/>
<evidence type="ECO:0000256" key="5">
    <source>
        <dbReference type="SAM" id="MobiDB-lite"/>
    </source>
</evidence>
<dbReference type="GO" id="GO:0005576">
    <property type="term" value="C:extracellular region"/>
    <property type="evidence" value="ECO:0007669"/>
    <property type="project" value="UniProtKB-SubCell"/>
</dbReference>
<keyword evidence="9" id="KW-1185">Reference proteome</keyword>
<dbReference type="InterPro" id="IPR013783">
    <property type="entry name" value="Ig-like_fold"/>
</dbReference>
<feature type="compositionally biased region" description="Basic residues" evidence="5">
    <location>
        <begin position="18"/>
        <end position="33"/>
    </location>
</feature>
<dbReference type="RefSeq" id="WP_207310306.1">
    <property type="nucleotide sequence ID" value="NZ_SJPI01000001.1"/>
</dbReference>
<organism evidence="8 9">
    <name type="scientific">Rubripirellula amarantea</name>
    <dbReference type="NCBI Taxonomy" id="2527999"/>
    <lineage>
        <taxon>Bacteria</taxon>
        <taxon>Pseudomonadati</taxon>
        <taxon>Planctomycetota</taxon>
        <taxon>Planctomycetia</taxon>
        <taxon>Pirellulales</taxon>
        <taxon>Pirellulaceae</taxon>
        <taxon>Rubripirellula</taxon>
    </lineage>
</organism>
<sequence>MTKLWNRWTGCPQDSSQKSKKTKSQKRKSQRRRLTPETLESRQLLAANLFHNEIMPEDVNEDGVVSALDALTIINQMNRQSLDGNSINDATRNDQATSQRGPGRMTDVNNDGRDSALDALMVINRLSREQNRIDRPGDRPTEFPTDLPTDDPSTDETPSPTDETPSAETTEVRSIDGTGNNLENPDLGSADTPLLRVAENDYADGIFEPAGDDRPSAREISNTLSAADPEGTTNERNLTSFVFAWGQFLDHDIDLSLEPADEENEVSFDITVPLGDPLFDPFSTGEETISLTRSAIAEGTGTSTDNPAEQVNSITAWVDGSQVYGSDQETSDALREFVGGRLLLTDDGLLPTDDIGGVLAGDIRAAENVVLTSMQALFVREHNRLADEISAANPDLSDEDIFQAARATVIAEIQSITYNEYLPALLGEDALSQYTGYDSSVDPSIANEFSTAAFRFGHSTLNDEFRLVGNDGEDVAEPIALANAFFQPQILEETGIDSFLKYASSTLSQEIDLQVVDGLRNFLFGPPGAGGLDLVSLNIQRGRDHGLADYNSTRVAYGLDAVESFDQISSDPDVQANLESLYGDVDNIDLWVGLLAEDHTENGSLGETATTIISDQFERLRDGDRFWYENVLSDREIREIENTSLADVIERNTNINSLQENVFFFAPEVSGTVLTVQADSTFSSDALIASESSFVSDADVELLAADQTRTTSTRPDGASATRSTEPGPEQLEQRGQQRQPEQRGPLLNGQSQPENRIPRDSSNGRPDQPVNQGERLAGVTVELLDSDGVVVATEITDDKGNYTFADFDQSGSYTVRLAATDAFIVAGSDSLDVQLASGDEQYRDMDFRVIV</sequence>
<dbReference type="GO" id="GO:0000272">
    <property type="term" value="P:polysaccharide catabolic process"/>
    <property type="evidence" value="ECO:0007669"/>
    <property type="project" value="InterPro"/>
</dbReference>
<feature type="region of interest" description="Disordered" evidence="5">
    <location>
        <begin position="1"/>
        <end position="36"/>
    </location>
</feature>
<evidence type="ECO:0000256" key="3">
    <source>
        <dbReference type="ARBA" id="ARBA00022729"/>
    </source>
</evidence>
<keyword evidence="4" id="KW-0325">Glycoprotein</keyword>
<feature type="compositionally biased region" description="Polar residues" evidence="5">
    <location>
        <begin position="82"/>
        <end position="100"/>
    </location>
</feature>
<evidence type="ECO:0000256" key="1">
    <source>
        <dbReference type="ARBA" id="ARBA00004613"/>
    </source>
</evidence>
<keyword evidence="8" id="KW-0560">Oxidoreductase</keyword>
<evidence type="ECO:0000313" key="8">
    <source>
        <dbReference type="EMBL" id="TWT53685.1"/>
    </source>
</evidence>
<dbReference type="EMBL" id="SJPI01000001">
    <property type="protein sequence ID" value="TWT53685.1"/>
    <property type="molecule type" value="Genomic_DNA"/>
</dbReference>
<feature type="compositionally biased region" description="Low complexity" evidence="5">
    <location>
        <begin position="155"/>
        <end position="169"/>
    </location>
</feature>
<dbReference type="Gene3D" id="1.10.640.10">
    <property type="entry name" value="Haem peroxidase domain superfamily, animal type"/>
    <property type="match status" value="1"/>
</dbReference>
<dbReference type="SUPFAM" id="SSF48113">
    <property type="entry name" value="Heme-dependent peroxidases"/>
    <property type="match status" value="1"/>
</dbReference>
<comment type="subcellular location">
    <subcellularLocation>
        <location evidence="1">Secreted</location>
    </subcellularLocation>
</comment>
<dbReference type="InterPro" id="IPR036439">
    <property type="entry name" value="Dockerin_dom_sf"/>
</dbReference>
<feature type="compositionally biased region" description="Polar residues" evidence="5">
    <location>
        <begin position="748"/>
        <end position="771"/>
    </location>
</feature>
<dbReference type="InterPro" id="IPR037120">
    <property type="entry name" value="Haem_peroxidase_sf_animal"/>
</dbReference>